<proteinExistence type="predicted"/>
<feature type="domain" description="Antirepressor protein C-terminal" evidence="1">
    <location>
        <begin position="2"/>
        <end position="99"/>
    </location>
</feature>
<organism evidence="2 3">
    <name type="scientific">Photobacterium lipolyticum</name>
    <dbReference type="NCBI Taxonomy" id="266810"/>
    <lineage>
        <taxon>Bacteria</taxon>
        <taxon>Pseudomonadati</taxon>
        <taxon>Pseudomonadota</taxon>
        <taxon>Gammaproteobacteria</taxon>
        <taxon>Vibrionales</taxon>
        <taxon>Vibrionaceae</taxon>
        <taxon>Photobacterium</taxon>
    </lineage>
</organism>
<protein>
    <recommendedName>
        <fullName evidence="1">Antirepressor protein C-terminal domain-containing protein</fullName>
    </recommendedName>
</protein>
<dbReference type="OrthoDB" id="5574448at2"/>
<reference evidence="2 3" key="1">
    <citation type="submission" date="2018-03" db="EMBL/GenBank/DDBJ databases">
        <title>Whole genome sequencing of Histamine producing bacteria.</title>
        <authorList>
            <person name="Butler K."/>
        </authorList>
    </citation>
    <scope>NUCLEOTIDE SEQUENCE [LARGE SCALE GENOMIC DNA]</scope>
    <source>
        <strain evidence="2 3">DSM 16190</strain>
    </source>
</reference>
<evidence type="ECO:0000313" key="2">
    <source>
        <dbReference type="EMBL" id="PSW05465.1"/>
    </source>
</evidence>
<dbReference type="EMBL" id="PYMC01000005">
    <property type="protein sequence ID" value="PSW05465.1"/>
    <property type="molecule type" value="Genomic_DNA"/>
</dbReference>
<dbReference type="Pfam" id="PF03374">
    <property type="entry name" value="ANT"/>
    <property type="match status" value="1"/>
</dbReference>
<dbReference type="AlphaFoldDB" id="A0A2T3N000"/>
<evidence type="ECO:0000313" key="3">
    <source>
        <dbReference type="Proteomes" id="UP000240904"/>
    </source>
</evidence>
<dbReference type="InterPro" id="IPR005039">
    <property type="entry name" value="Ant_C"/>
</dbReference>
<accession>A0A2T3N000</accession>
<name>A0A2T3N000_9GAMM</name>
<sequence length="110" mass="12210">MEAAPKVDFADRIAGADKGALIGNFAKTVGLGPKKIFSILREHRILMAGGERHNLPFQEYIDRGYFTVKQSTYETNDEARIGQTTLITGKGELWLTKRFIDLGILKARAA</sequence>
<dbReference type="Proteomes" id="UP000240904">
    <property type="component" value="Unassembled WGS sequence"/>
</dbReference>
<evidence type="ECO:0000259" key="1">
    <source>
        <dbReference type="Pfam" id="PF03374"/>
    </source>
</evidence>
<gene>
    <name evidence="2" type="ORF">C9I89_09465</name>
</gene>
<dbReference type="RefSeq" id="WP_107283105.1">
    <property type="nucleotide sequence ID" value="NZ_PYMC01000005.1"/>
</dbReference>
<keyword evidence="3" id="KW-1185">Reference proteome</keyword>
<comment type="caution">
    <text evidence="2">The sequence shown here is derived from an EMBL/GenBank/DDBJ whole genome shotgun (WGS) entry which is preliminary data.</text>
</comment>
<dbReference type="GO" id="GO:0003677">
    <property type="term" value="F:DNA binding"/>
    <property type="evidence" value="ECO:0007669"/>
    <property type="project" value="InterPro"/>
</dbReference>